<protein>
    <submittedName>
        <fullName evidence="1">Uncharacterized protein</fullName>
    </submittedName>
</protein>
<comment type="caution">
    <text evidence="1">The sequence shown here is derived from an EMBL/GenBank/DDBJ whole genome shotgun (WGS) entry which is preliminary data.</text>
</comment>
<dbReference type="EMBL" id="ACIO01000281">
    <property type="protein sequence ID" value="EFC98348.1"/>
    <property type="molecule type" value="Genomic_DNA"/>
</dbReference>
<organism evidence="1 2">
    <name type="scientific">Hungatella hathewayi DSM 13479</name>
    <dbReference type="NCBI Taxonomy" id="566550"/>
    <lineage>
        <taxon>Bacteria</taxon>
        <taxon>Bacillati</taxon>
        <taxon>Bacillota</taxon>
        <taxon>Clostridia</taxon>
        <taxon>Lachnospirales</taxon>
        <taxon>Lachnospiraceae</taxon>
        <taxon>Hungatella</taxon>
    </lineage>
</organism>
<dbReference type="HOGENOM" id="CLU_3099653_0_0_9"/>
<accession>D3AIM2</accession>
<gene>
    <name evidence="1" type="ORF">CLOSTHATH_03462</name>
</gene>
<evidence type="ECO:0000313" key="1">
    <source>
        <dbReference type="EMBL" id="EFC98348.1"/>
    </source>
</evidence>
<dbReference type="Proteomes" id="UP000004968">
    <property type="component" value="Unassembled WGS sequence"/>
</dbReference>
<sequence>MNTWEASAAMFASLFMTRASGQVCFNKSVSDDLTLYIVLSSAWFCLRMNNW</sequence>
<reference evidence="1 2" key="1">
    <citation type="submission" date="2010-01" db="EMBL/GenBank/DDBJ databases">
        <authorList>
            <person name="Weinstock G."/>
            <person name="Sodergren E."/>
            <person name="Clifton S."/>
            <person name="Fulton L."/>
            <person name="Fulton B."/>
            <person name="Courtney L."/>
            <person name="Fronick C."/>
            <person name="Harrison M."/>
            <person name="Strong C."/>
            <person name="Farmer C."/>
            <person name="Delahaunty K."/>
            <person name="Markovic C."/>
            <person name="Hall O."/>
            <person name="Minx P."/>
            <person name="Tomlinson C."/>
            <person name="Mitreva M."/>
            <person name="Nelson J."/>
            <person name="Hou S."/>
            <person name="Wollam A."/>
            <person name="Pepin K.H."/>
            <person name="Johnson M."/>
            <person name="Bhonagiri V."/>
            <person name="Nash W.E."/>
            <person name="Warren W."/>
            <person name="Chinwalla A."/>
            <person name="Mardis E.R."/>
            <person name="Wilson R.K."/>
        </authorList>
    </citation>
    <scope>NUCLEOTIDE SEQUENCE [LARGE SCALE GENOMIC DNA]</scope>
    <source>
        <strain evidence="1 2">DSM 13479</strain>
    </source>
</reference>
<proteinExistence type="predicted"/>
<dbReference type="AlphaFoldDB" id="D3AIM2"/>
<evidence type="ECO:0000313" key="2">
    <source>
        <dbReference type="Proteomes" id="UP000004968"/>
    </source>
</evidence>
<name>D3AIM2_9FIRM</name>